<evidence type="ECO:0000313" key="1">
    <source>
        <dbReference type="EMBL" id="ALV05281.1"/>
    </source>
</evidence>
<sequence>MKTNYLLAAILVSSTIGAFISSRSMKTVFCLISAVVALYALLRQVI</sequence>
<evidence type="ECO:0000313" key="2">
    <source>
        <dbReference type="Proteomes" id="UP000060699"/>
    </source>
</evidence>
<dbReference type="RefSeq" id="WP_157592931.1">
    <property type="nucleotide sequence ID" value="NZ_CP013729.1"/>
</dbReference>
<dbReference type="OrthoDB" id="9156290at2"/>
<name>A0A0U2TYN8_9BURK</name>
<dbReference type="Proteomes" id="UP000060699">
    <property type="component" value="Chromosome"/>
</dbReference>
<protein>
    <submittedName>
        <fullName evidence="1">Uncharacterized protein</fullName>
    </submittedName>
</protein>
<dbReference type="EMBL" id="CP013729">
    <property type="protein sequence ID" value="ALV05281.1"/>
    <property type="molecule type" value="Genomic_DNA"/>
</dbReference>
<dbReference type="STRING" id="76731.RD2015_785"/>
<organism evidence="1 2">
    <name type="scientific">Roseateles depolymerans</name>
    <dbReference type="NCBI Taxonomy" id="76731"/>
    <lineage>
        <taxon>Bacteria</taxon>
        <taxon>Pseudomonadati</taxon>
        <taxon>Pseudomonadota</taxon>
        <taxon>Betaproteobacteria</taxon>
        <taxon>Burkholderiales</taxon>
        <taxon>Sphaerotilaceae</taxon>
        <taxon>Roseateles</taxon>
    </lineage>
</organism>
<dbReference type="AlphaFoldDB" id="A0A0U2TYN8"/>
<reference evidence="1 2" key="1">
    <citation type="submission" date="2015-12" db="EMBL/GenBank/DDBJ databases">
        <title>Complete genome of Roseateles depolymerans KCTC 42856.</title>
        <authorList>
            <person name="Kim K.M."/>
        </authorList>
    </citation>
    <scope>NUCLEOTIDE SEQUENCE [LARGE SCALE GENOMIC DNA]</scope>
    <source>
        <strain evidence="1 2">KCTC 42856</strain>
    </source>
</reference>
<proteinExistence type="predicted"/>
<accession>A0A0U2TYN8</accession>
<gene>
    <name evidence="1" type="ORF">RD2015_785</name>
</gene>
<keyword evidence="2" id="KW-1185">Reference proteome</keyword>
<dbReference type="KEGG" id="rdp:RD2015_785"/>